<dbReference type="STRING" id="1513896.SAMN05660841_02189"/>
<dbReference type="AlphaFoldDB" id="A0A1T5DX31"/>
<keyword evidence="1" id="KW-0812">Transmembrane</keyword>
<keyword evidence="3" id="KW-1185">Reference proteome</keyword>
<protein>
    <recommendedName>
        <fullName evidence="4">LytTr DNA-binding domain-containing protein</fullName>
    </recommendedName>
</protein>
<feature type="transmembrane region" description="Helical" evidence="1">
    <location>
        <begin position="128"/>
        <end position="145"/>
    </location>
</feature>
<feature type="transmembrane region" description="Helical" evidence="1">
    <location>
        <begin position="42"/>
        <end position="62"/>
    </location>
</feature>
<sequence>MKARFIKYALLLLWSMMAAYLINISDKILDPEKRITDYKFGIVYFVTVVLFGIYTYGISKIYHSLLGNDTLESKIGSRRATLFYFAAATLSVVFVHRLFLHAAVALASPKPVRLWDELLAPAYWKTDFIFLLIPVVATVAFFYRYPQYNLVKLKKVLVEVPVDRPVFVEVEKPVEVLVDRPVFITVEKPVEVLVEQPVFIEVEKSVEAPEKVSAGWRTYRLPHMLLADLRVQLDLTVRFVNHSIRLFDIVYIVKENNSYFAILTNGEKYQIRFAKKMLSEWTLGGWFVQIKSGRYINMLYVRYPISNLRKLELDETVAQVLFHTDSRYNESMLNVSRRLSEDVKEFLNRIPELEEIGWEDATANF</sequence>
<keyword evidence="1" id="KW-0472">Membrane</keyword>
<dbReference type="Gene3D" id="2.40.50.1020">
    <property type="entry name" value="LytTr DNA-binding domain"/>
    <property type="match status" value="1"/>
</dbReference>
<organism evidence="2 3">
    <name type="scientific">Sphingobacterium nematocida</name>
    <dbReference type="NCBI Taxonomy" id="1513896"/>
    <lineage>
        <taxon>Bacteria</taxon>
        <taxon>Pseudomonadati</taxon>
        <taxon>Bacteroidota</taxon>
        <taxon>Sphingobacteriia</taxon>
        <taxon>Sphingobacteriales</taxon>
        <taxon>Sphingobacteriaceae</taxon>
        <taxon>Sphingobacterium</taxon>
    </lineage>
</organism>
<feature type="transmembrane region" description="Helical" evidence="1">
    <location>
        <begin position="82"/>
        <end position="108"/>
    </location>
</feature>
<proteinExistence type="predicted"/>
<reference evidence="3" key="1">
    <citation type="submission" date="2017-02" db="EMBL/GenBank/DDBJ databases">
        <authorList>
            <person name="Varghese N."/>
            <person name="Submissions S."/>
        </authorList>
    </citation>
    <scope>NUCLEOTIDE SEQUENCE [LARGE SCALE GENOMIC DNA]</scope>
    <source>
        <strain evidence="3">DSM 24091</strain>
    </source>
</reference>
<evidence type="ECO:0000313" key="3">
    <source>
        <dbReference type="Proteomes" id="UP000190150"/>
    </source>
</evidence>
<feature type="transmembrane region" description="Helical" evidence="1">
    <location>
        <begin position="5"/>
        <end position="22"/>
    </location>
</feature>
<evidence type="ECO:0000256" key="1">
    <source>
        <dbReference type="SAM" id="Phobius"/>
    </source>
</evidence>
<gene>
    <name evidence="2" type="ORF">SAMN05660841_02189</name>
</gene>
<accession>A0A1T5DX31</accession>
<dbReference type="EMBL" id="FUZF01000009">
    <property type="protein sequence ID" value="SKB76090.1"/>
    <property type="molecule type" value="Genomic_DNA"/>
</dbReference>
<evidence type="ECO:0000313" key="2">
    <source>
        <dbReference type="EMBL" id="SKB76090.1"/>
    </source>
</evidence>
<evidence type="ECO:0008006" key="4">
    <source>
        <dbReference type="Google" id="ProtNLM"/>
    </source>
</evidence>
<dbReference type="RefSeq" id="WP_079643125.1">
    <property type="nucleotide sequence ID" value="NZ_FUZF01000009.1"/>
</dbReference>
<name>A0A1T5DX31_9SPHI</name>
<keyword evidence="1" id="KW-1133">Transmembrane helix</keyword>
<dbReference type="Proteomes" id="UP000190150">
    <property type="component" value="Unassembled WGS sequence"/>
</dbReference>
<dbReference type="OrthoDB" id="701356at2"/>